<protein>
    <submittedName>
        <fullName evidence="5">Alginate lyase</fullName>
    </submittedName>
</protein>
<dbReference type="InterPro" id="IPR008397">
    <property type="entry name" value="Alginate_lyase_dom"/>
</dbReference>
<proteinExistence type="predicted"/>
<reference evidence="5 6" key="1">
    <citation type="submission" date="2016-10" db="EMBL/GenBank/DDBJ databases">
        <authorList>
            <person name="de Groot N.N."/>
        </authorList>
    </citation>
    <scope>NUCLEOTIDE SEQUENCE [LARGE SCALE GENOMIC DNA]</scope>
    <source>
        <strain evidence="5 6">DSM 16619</strain>
    </source>
</reference>
<evidence type="ECO:0000256" key="1">
    <source>
        <dbReference type="ARBA" id="ARBA00022729"/>
    </source>
</evidence>
<organism evidence="5 6">
    <name type="scientific">Paracidovorax valerianellae</name>
    <dbReference type="NCBI Taxonomy" id="187868"/>
    <lineage>
        <taxon>Bacteria</taxon>
        <taxon>Pseudomonadati</taxon>
        <taxon>Pseudomonadota</taxon>
        <taxon>Betaproteobacteria</taxon>
        <taxon>Burkholderiales</taxon>
        <taxon>Comamonadaceae</taxon>
        <taxon>Paracidovorax</taxon>
    </lineage>
</organism>
<keyword evidence="2 5" id="KW-0456">Lyase</keyword>
<name>A0A1G7C3L4_9BURK</name>
<feature type="domain" description="Alginate lyase" evidence="4">
    <location>
        <begin position="98"/>
        <end position="293"/>
    </location>
</feature>
<dbReference type="AlphaFoldDB" id="A0A1G7C3L4"/>
<dbReference type="OrthoDB" id="1043373at2"/>
<dbReference type="STRING" id="187868.SAMN05192589_11562"/>
<dbReference type="GO" id="GO:0016829">
    <property type="term" value="F:lyase activity"/>
    <property type="evidence" value="ECO:0007669"/>
    <property type="project" value="UniProtKB-KW"/>
</dbReference>
<feature type="signal peptide" evidence="3">
    <location>
        <begin position="1"/>
        <end position="28"/>
    </location>
</feature>
<evidence type="ECO:0000313" key="5">
    <source>
        <dbReference type="EMBL" id="SDE33256.1"/>
    </source>
</evidence>
<keyword evidence="1 3" id="KW-0732">Signal</keyword>
<gene>
    <name evidence="5" type="ORF">SAMN05192589_11562</name>
</gene>
<dbReference type="Proteomes" id="UP000198781">
    <property type="component" value="Unassembled WGS sequence"/>
</dbReference>
<sequence length="370" mass="40834">MPFLDRGRTLALAAVTVAALSCAPWAHAQTLWPTARQWDQTREQSASVPAWRTAIAAQQRIADAALATEPRPVAVLTTGGRLRGDPLKAQTGIGLQDMDKIQALAITYRVNHDARYATKAGDYLLRWAQMNRPTGQPIDETGLEPAIFGYRLVRADVPAATRETVDDWMQRIARAEMGSRELKKKTATNNWHSHRLKLVGLIGFALGDARLIAYARDGLRAQINDNLLANGESVDFQERDALSYHVYDLRPLVTLALAFGEQGEDFYHWKAPNGASIAHSVAWLKPYLNGEKTHAEFVRSDVKFDKARSDNGERGHVVGSLYEPRDALPLLSLAAAYDPEYAALADRLGDGRTNWRLAFSRLPAARATGG</sequence>
<accession>A0A1G7C3L4</accession>
<evidence type="ECO:0000256" key="3">
    <source>
        <dbReference type="SAM" id="SignalP"/>
    </source>
</evidence>
<evidence type="ECO:0000259" key="4">
    <source>
        <dbReference type="Pfam" id="PF05426"/>
    </source>
</evidence>
<evidence type="ECO:0000256" key="2">
    <source>
        <dbReference type="ARBA" id="ARBA00023239"/>
    </source>
</evidence>
<dbReference type="PROSITE" id="PS51257">
    <property type="entry name" value="PROKAR_LIPOPROTEIN"/>
    <property type="match status" value="1"/>
</dbReference>
<dbReference type="SUPFAM" id="SSF48230">
    <property type="entry name" value="Chondroitin AC/alginate lyase"/>
    <property type="match status" value="1"/>
</dbReference>
<dbReference type="Pfam" id="PF05426">
    <property type="entry name" value="Alginate_lyase"/>
    <property type="match status" value="1"/>
</dbReference>
<evidence type="ECO:0000313" key="6">
    <source>
        <dbReference type="Proteomes" id="UP000198781"/>
    </source>
</evidence>
<dbReference type="InterPro" id="IPR008929">
    <property type="entry name" value="Chondroitin_lyas"/>
</dbReference>
<dbReference type="GO" id="GO:0042597">
    <property type="term" value="C:periplasmic space"/>
    <property type="evidence" value="ECO:0007669"/>
    <property type="project" value="InterPro"/>
</dbReference>
<dbReference type="RefSeq" id="WP_092745438.1">
    <property type="nucleotide sequence ID" value="NZ_FMZC01000015.1"/>
</dbReference>
<keyword evidence="6" id="KW-1185">Reference proteome</keyword>
<dbReference type="EMBL" id="FMZC01000015">
    <property type="protein sequence ID" value="SDE33256.1"/>
    <property type="molecule type" value="Genomic_DNA"/>
</dbReference>
<feature type="chain" id="PRO_5011477874" evidence="3">
    <location>
        <begin position="29"/>
        <end position="370"/>
    </location>
</feature>
<dbReference type="Gene3D" id="1.50.10.100">
    <property type="entry name" value="Chondroitin AC/alginate lyase"/>
    <property type="match status" value="1"/>
</dbReference>